<comment type="similarity">
    <text evidence="5">Belongs to the protein kinase superfamily. STE Ser/Thr protein kinase family. MAP kinase kinase subfamily.</text>
</comment>
<dbReference type="VEuPathDB" id="FungiDB:HpaG807542"/>
<dbReference type="Proteomes" id="UP000011713">
    <property type="component" value="Unassembled WGS sequence"/>
</dbReference>
<dbReference type="STRING" id="559515.M4BMA5"/>
<dbReference type="Gene3D" id="1.10.510.10">
    <property type="entry name" value="Transferase(Phosphotransferase) domain 1"/>
    <property type="match status" value="1"/>
</dbReference>
<dbReference type="GO" id="GO:0004708">
    <property type="term" value="F:MAP kinase kinase activity"/>
    <property type="evidence" value="ECO:0007669"/>
    <property type="project" value="UniProtKB-EC"/>
</dbReference>
<dbReference type="PROSITE" id="PS50011">
    <property type="entry name" value="PROTEIN_KINASE_DOM"/>
    <property type="match status" value="1"/>
</dbReference>
<evidence type="ECO:0000313" key="12">
    <source>
        <dbReference type="EnsemblProtists" id="HpaP807542"/>
    </source>
</evidence>
<dbReference type="AlphaFoldDB" id="M4BMA5"/>
<dbReference type="EnsemblProtists" id="HpaT807542">
    <property type="protein sequence ID" value="HpaP807542"/>
    <property type="gene ID" value="HpaG807542"/>
</dbReference>
<feature type="compositionally biased region" description="Basic residues" evidence="10">
    <location>
        <begin position="189"/>
        <end position="206"/>
    </location>
</feature>
<evidence type="ECO:0000256" key="1">
    <source>
        <dbReference type="ARBA" id="ARBA00022679"/>
    </source>
</evidence>
<keyword evidence="3" id="KW-0418">Kinase</keyword>
<comment type="catalytic activity">
    <reaction evidence="7">
        <text>L-seryl-[protein] + ATP = O-phospho-L-seryl-[protein] + ADP + H(+)</text>
        <dbReference type="Rhea" id="RHEA:17989"/>
        <dbReference type="Rhea" id="RHEA-COMP:9863"/>
        <dbReference type="Rhea" id="RHEA-COMP:11604"/>
        <dbReference type="ChEBI" id="CHEBI:15378"/>
        <dbReference type="ChEBI" id="CHEBI:29999"/>
        <dbReference type="ChEBI" id="CHEBI:30616"/>
        <dbReference type="ChEBI" id="CHEBI:83421"/>
        <dbReference type="ChEBI" id="CHEBI:456216"/>
        <dbReference type="EC" id="2.7.12.2"/>
    </reaction>
</comment>
<dbReference type="EMBL" id="JH598412">
    <property type="status" value="NOT_ANNOTATED_CDS"/>
    <property type="molecule type" value="Genomic_DNA"/>
</dbReference>
<reference evidence="12" key="2">
    <citation type="submission" date="2015-06" db="UniProtKB">
        <authorList>
            <consortium name="EnsemblProtists"/>
        </authorList>
    </citation>
    <scope>IDENTIFICATION</scope>
    <source>
        <strain evidence="12">Emoy2</strain>
    </source>
</reference>
<dbReference type="InterPro" id="IPR000719">
    <property type="entry name" value="Prot_kinase_dom"/>
</dbReference>
<dbReference type="PANTHER" id="PTHR48013">
    <property type="entry name" value="DUAL SPECIFICITY MITOGEN-ACTIVATED PROTEIN KINASE KINASE 5-RELATED"/>
    <property type="match status" value="1"/>
</dbReference>
<evidence type="ECO:0000259" key="11">
    <source>
        <dbReference type="PROSITE" id="PS50011"/>
    </source>
</evidence>
<dbReference type="InterPro" id="IPR011009">
    <property type="entry name" value="Kinase-like_dom_sf"/>
</dbReference>
<dbReference type="SUPFAM" id="SSF56112">
    <property type="entry name" value="Protein kinase-like (PK-like)"/>
    <property type="match status" value="1"/>
</dbReference>
<dbReference type="HOGENOM" id="CLU_1334115_0_0_1"/>
<comment type="catalytic activity">
    <reaction evidence="9">
        <text>L-tyrosyl-[protein] + ATP = O-phospho-L-tyrosyl-[protein] + ADP + H(+)</text>
        <dbReference type="Rhea" id="RHEA:10596"/>
        <dbReference type="Rhea" id="RHEA-COMP:10136"/>
        <dbReference type="Rhea" id="RHEA-COMP:20101"/>
        <dbReference type="ChEBI" id="CHEBI:15378"/>
        <dbReference type="ChEBI" id="CHEBI:30616"/>
        <dbReference type="ChEBI" id="CHEBI:46858"/>
        <dbReference type="ChEBI" id="CHEBI:61978"/>
        <dbReference type="ChEBI" id="CHEBI:456216"/>
        <dbReference type="EC" id="2.7.12.2"/>
    </reaction>
</comment>
<feature type="region of interest" description="Disordered" evidence="10">
    <location>
        <begin position="157"/>
        <end position="206"/>
    </location>
</feature>
<sequence>MAPERIGGGDYSYPADVWSFGLAMISVALGRYPLPTQDGFFGLVDFCVTHDPIDRPSADALLQHPFIYKYTAEETLEEWTSFIDRVHLCEERRSELESLSDAVYRHMYEHSVKFSHTPQSDSGVSFVSQATPMFCRRQVSLRPVQVSWTASPGISRRQQFGIGTDSPQRTPRERGSFWRKLQESMSKLGHSKRRKERERRRSAAAL</sequence>
<evidence type="ECO:0000256" key="4">
    <source>
        <dbReference type="ARBA" id="ARBA00022840"/>
    </source>
</evidence>
<evidence type="ECO:0000256" key="2">
    <source>
        <dbReference type="ARBA" id="ARBA00022741"/>
    </source>
</evidence>
<evidence type="ECO:0000313" key="13">
    <source>
        <dbReference type="Proteomes" id="UP000011713"/>
    </source>
</evidence>
<reference evidence="13" key="1">
    <citation type="journal article" date="2010" name="Science">
        <title>Signatures of adaptation to obligate biotrophy in the Hyaloperonospora arabidopsidis genome.</title>
        <authorList>
            <person name="Baxter L."/>
            <person name="Tripathy S."/>
            <person name="Ishaque N."/>
            <person name="Boot N."/>
            <person name="Cabral A."/>
            <person name="Kemen E."/>
            <person name="Thines M."/>
            <person name="Ah-Fong A."/>
            <person name="Anderson R."/>
            <person name="Badejoko W."/>
            <person name="Bittner-Eddy P."/>
            <person name="Boore J.L."/>
            <person name="Chibucos M.C."/>
            <person name="Coates M."/>
            <person name="Dehal P."/>
            <person name="Delehaunty K."/>
            <person name="Dong S."/>
            <person name="Downton P."/>
            <person name="Dumas B."/>
            <person name="Fabro G."/>
            <person name="Fronick C."/>
            <person name="Fuerstenberg S.I."/>
            <person name="Fulton L."/>
            <person name="Gaulin E."/>
            <person name="Govers F."/>
            <person name="Hughes L."/>
            <person name="Humphray S."/>
            <person name="Jiang R.H."/>
            <person name="Judelson H."/>
            <person name="Kamoun S."/>
            <person name="Kyung K."/>
            <person name="Meijer H."/>
            <person name="Minx P."/>
            <person name="Morris P."/>
            <person name="Nelson J."/>
            <person name="Phuntumart V."/>
            <person name="Qutob D."/>
            <person name="Rehmany A."/>
            <person name="Rougon-Cardoso A."/>
            <person name="Ryden P."/>
            <person name="Torto-Alalibo T."/>
            <person name="Studholme D."/>
            <person name="Wang Y."/>
            <person name="Win J."/>
            <person name="Wood J."/>
            <person name="Clifton S.W."/>
            <person name="Rogers J."/>
            <person name="Van den Ackerveken G."/>
            <person name="Jones J.D."/>
            <person name="McDowell J.M."/>
            <person name="Beynon J."/>
            <person name="Tyler B.M."/>
        </authorList>
    </citation>
    <scope>NUCLEOTIDE SEQUENCE [LARGE SCALE GENOMIC DNA]</scope>
    <source>
        <strain evidence="13">Emoy2</strain>
    </source>
</reference>
<evidence type="ECO:0000256" key="5">
    <source>
        <dbReference type="ARBA" id="ARBA00038035"/>
    </source>
</evidence>
<evidence type="ECO:0000256" key="8">
    <source>
        <dbReference type="ARBA" id="ARBA00049299"/>
    </source>
</evidence>
<dbReference type="GO" id="GO:0005524">
    <property type="term" value="F:ATP binding"/>
    <property type="evidence" value="ECO:0007669"/>
    <property type="project" value="UniProtKB-KW"/>
</dbReference>
<evidence type="ECO:0000256" key="6">
    <source>
        <dbReference type="ARBA" id="ARBA00038999"/>
    </source>
</evidence>
<evidence type="ECO:0000256" key="10">
    <source>
        <dbReference type="SAM" id="MobiDB-lite"/>
    </source>
</evidence>
<evidence type="ECO:0000256" key="9">
    <source>
        <dbReference type="ARBA" id="ARBA00051693"/>
    </source>
</evidence>
<accession>M4BMA5</accession>
<evidence type="ECO:0000256" key="7">
    <source>
        <dbReference type="ARBA" id="ARBA00049014"/>
    </source>
</evidence>
<feature type="domain" description="Protein kinase" evidence="11">
    <location>
        <begin position="1"/>
        <end position="67"/>
    </location>
</feature>
<dbReference type="PANTHER" id="PTHR48013:SF9">
    <property type="entry name" value="DUAL SPECIFICITY MITOGEN-ACTIVATED PROTEIN KINASE KINASE 5"/>
    <property type="match status" value="1"/>
</dbReference>
<organism evidence="12 13">
    <name type="scientific">Hyaloperonospora arabidopsidis (strain Emoy2)</name>
    <name type="common">Downy mildew agent</name>
    <name type="synonym">Peronospora arabidopsidis</name>
    <dbReference type="NCBI Taxonomy" id="559515"/>
    <lineage>
        <taxon>Eukaryota</taxon>
        <taxon>Sar</taxon>
        <taxon>Stramenopiles</taxon>
        <taxon>Oomycota</taxon>
        <taxon>Peronosporomycetes</taxon>
        <taxon>Peronosporales</taxon>
        <taxon>Peronosporaceae</taxon>
        <taxon>Hyaloperonospora</taxon>
    </lineage>
</organism>
<keyword evidence="1" id="KW-0808">Transferase</keyword>
<protein>
    <recommendedName>
        <fullName evidence="6">mitogen-activated protein kinase kinase</fullName>
        <ecNumber evidence="6">2.7.12.2</ecNumber>
    </recommendedName>
</protein>
<dbReference type="InParanoid" id="M4BMA5"/>
<name>M4BMA5_HYAAE</name>
<comment type="catalytic activity">
    <reaction evidence="8">
        <text>L-threonyl-[protein] + ATP = O-phospho-L-threonyl-[protein] + ADP + H(+)</text>
        <dbReference type="Rhea" id="RHEA:46608"/>
        <dbReference type="Rhea" id="RHEA-COMP:11060"/>
        <dbReference type="Rhea" id="RHEA-COMP:11605"/>
        <dbReference type="ChEBI" id="CHEBI:15378"/>
        <dbReference type="ChEBI" id="CHEBI:30013"/>
        <dbReference type="ChEBI" id="CHEBI:30616"/>
        <dbReference type="ChEBI" id="CHEBI:61977"/>
        <dbReference type="ChEBI" id="CHEBI:456216"/>
        <dbReference type="EC" id="2.7.12.2"/>
    </reaction>
</comment>
<proteinExistence type="inferred from homology"/>
<evidence type="ECO:0000256" key="3">
    <source>
        <dbReference type="ARBA" id="ARBA00022777"/>
    </source>
</evidence>
<keyword evidence="2" id="KW-0547">Nucleotide-binding</keyword>
<keyword evidence="13" id="KW-1185">Reference proteome</keyword>
<feature type="compositionally biased region" description="Basic and acidic residues" evidence="10">
    <location>
        <begin position="170"/>
        <end position="182"/>
    </location>
</feature>
<keyword evidence="4" id="KW-0067">ATP-binding</keyword>
<dbReference type="eggNOG" id="KOG0581">
    <property type="taxonomic scope" value="Eukaryota"/>
</dbReference>
<dbReference type="EC" id="2.7.12.2" evidence="6"/>